<dbReference type="PANTHER" id="PTHR28613:SF7">
    <property type="entry name" value="TRANSMEMBRANE PROTEIN 238"/>
    <property type="match status" value="1"/>
</dbReference>
<evidence type="ECO:0000313" key="3">
    <source>
        <dbReference type="EMBL" id="KAK7918654.1"/>
    </source>
</evidence>
<organism evidence="3 4">
    <name type="scientific">Mugilogobius chulae</name>
    <name type="common">yellowstripe goby</name>
    <dbReference type="NCBI Taxonomy" id="88201"/>
    <lineage>
        <taxon>Eukaryota</taxon>
        <taxon>Metazoa</taxon>
        <taxon>Chordata</taxon>
        <taxon>Craniata</taxon>
        <taxon>Vertebrata</taxon>
        <taxon>Euteleostomi</taxon>
        <taxon>Actinopterygii</taxon>
        <taxon>Neopterygii</taxon>
        <taxon>Teleostei</taxon>
        <taxon>Neoteleostei</taxon>
        <taxon>Acanthomorphata</taxon>
        <taxon>Gobiaria</taxon>
        <taxon>Gobiiformes</taxon>
        <taxon>Gobioidei</taxon>
        <taxon>Gobiidae</taxon>
        <taxon>Gobionellinae</taxon>
        <taxon>Mugilogobius</taxon>
    </lineage>
</organism>
<dbReference type="PANTHER" id="PTHR28613">
    <property type="entry name" value="SI:CH211-232M10.4-RELATED"/>
    <property type="match status" value="1"/>
</dbReference>
<comment type="caution">
    <text evidence="3">The sequence shown here is derived from an EMBL/GenBank/DDBJ whole genome shotgun (WGS) entry which is preliminary data.</text>
</comment>
<dbReference type="Proteomes" id="UP001460270">
    <property type="component" value="Unassembled WGS sequence"/>
</dbReference>
<keyword evidence="2" id="KW-0812">Transmembrane</keyword>
<gene>
    <name evidence="3" type="ORF">WMY93_009938</name>
</gene>
<accession>A0AAW0PGC0</accession>
<dbReference type="AlphaFoldDB" id="A0AAW0PGC0"/>
<dbReference type="InterPro" id="IPR029365">
    <property type="entry name" value="TMEM238"/>
</dbReference>
<reference evidence="4" key="1">
    <citation type="submission" date="2024-04" db="EMBL/GenBank/DDBJ databases">
        <title>Salinicola lusitanus LLJ914,a marine bacterium isolated from the Okinawa Trough.</title>
        <authorList>
            <person name="Li J."/>
        </authorList>
    </citation>
    <scope>NUCLEOTIDE SEQUENCE [LARGE SCALE GENOMIC DNA]</scope>
</reference>
<feature type="transmembrane region" description="Helical" evidence="2">
    <location>
        <begin position="12"/>
        <end position="33"/>
    </location>
</feature>
<sequence length="179" mass="19693">MARTCVGKCSGLFYLALLFDATGLVVLLVGIFGNLKYNGRFYGDFLIYTGALIIFLSLVWWVLWYMGNVRLYTGLERRFLGGSGSSNLSFTHWARKFSQRFSEGSVKPADAWEAEKKSAVANGKEANGIPREKRVSGHENKGFDAGPDSEAVDEKNVELGLGELGRASALQEGKAERLL</sequence>
<feature type="compositionally biased region" description="Basic and acidic residues" evidence="1">
    <location>
        <begin position="130"/>
        <end position="142"/>
    </location>
</feature>
<evidence type="ECO:0000256" key="2">
    <source>
        <dbReference type="SAM" id="Phobius"/>
    </source>
</evidence>
<keyword evidence="2" id="KW-1133">Transmembrane helix</keyword>
<evidence type="ECO:0008006" key="5">
    <source>
        <dbReference type="Google" id="ProtNLM"/>
    </source>
</evidence>
<feature type="region of interest" description="Disordered" evidence="1">
    <location>
        <begin position="118"/>
        <end position="153"/>
    </location>
</feature>
<keyword evidence="2" id="KW-0472">Membrane</keyword>
<keyword evidence="4" id="KW-1185">Reference proteome</keyword>
<name>A0AAW0PGC0_9GOBI</name>
<evidence type="ECO:0000256" key="1">
    <source>
        <dbReference type="SAM" id="MobiDB-lite"/>
    </source>
</evidence>
<evidence type="ECO:0000313" key="4">
    <source>
        <dbReference type="Proteomes" id="UP001460270"/>
    </source>
</evidence>
<protein>
    <recommendedName>
        <fullName evidence="5">Transmembrane protein 238</fullName>
    </recommendedName>
</protein>
<dbReference type="Pfam" id="PF15125">
    <property type="entry name" value="TMEM238"/>
    <property type="match status" value="1"/>
</dbReference>
<feature type="transmembrane region" description="Helical" evidence="2">
    <location>
        <begin position="45"/>
        <end position="67"/>
    </location>
</feature>
<proteinExistence type="predicted"/>
<dbReference type="EMBL" id="JBBPFD010000007">
    <property type="protein sequence ID" value="KAK7918654.1"/>
    <property type="molecule type" value="Genomic_DNA"/>
</dbReference>